<protein>
    <recommendedName>
        <fullName evidence="4">Fungal N-terminal domain-containing protein</fullName>
    </recommendedName>
</protein>
<evidence type="ECO:0008006" key="4">
    <source>
        <dbReference type="Google" id="ProtNLM"/>
    </source>
</evidence>
<accession>A0A8H6KEZ5</accession>
<dbReference type="EMBL" id="WIGM01000289">
    <property type="protein sequence ID" value="KAF6830249.1"/>
    <property type="molecule type" value="Genomic_DNA"/>
</dbReference>
<evidence type="ECO:0000313" key="3">
    <source>
        <dbReference type="Proteomes" id="UP000639643"/>
    </source>
</evidence>
<organism evidence="2 3">
    <name type="scientific">Colletotrichum musicola</name>
    <dbReference type="NCBI Taxonomy" id="2175873"/>
    <lineage>
        <taxon>Eukaryota</taxon>
        <taxon>Fungi</taxon>
        <taxon>Dikarya</taxon>
        <taxon>Ascomycota</taxon>
        <taxon>Pezizomycotina</taxon>
        <taxon>Sordariomycetes</taxon>
        <taxon>Hypocreomycetidae</taxon>
        <taxon>Glomerellales</taxon>
        <taxon>Glomerellaceae</taxon>
        <taxon>Colletotrichum</taxon>
        <taxon>Colletotrichum orchidearum species complex</taxon>
    </lineage>
</organism>
<keyword evidence="3" id="KW-1185">Reference proteome</keyword>
<proteinExistence type="predicted"/>
<sequence>MEAFGAAASVAGLPSLSGQILGGLFKLGQHIQDVRELGDRSESVGKETELLVKTVTELESILRRLEGGQIIAKHPNMTPGVSVLQHQLEQYENDIKPWIETHLQATEPRSKPQKVANRPGSQRSEYVGSPYQSLDEINSSADVRIRSLSYLGLEKLESVRHDVLRLSDSTLQFNQQSAELSLKSTEESNVMHEMLMGHISALSEAQMQQSLKI</sequence>
<dbReference type="OrthoDB" id="5344057at2759"/>
<dbReference type="Proteomes" id="UP000639643">
    <property type="component" value="Unassembled WGS sequence"/>
</dbReference>
<evidence type="ECO:0000313" key="2">
    <source>
        <dbReference type="EMBL" id="KAF6830249.1"/>
    </source>
</evidence>
<dbReference type="AlphaFoldDB" id="A0A8H6KEZ5"/>
<reference evidence="2" key="1">
    <citation type="journal article" date="2020" name="Phytopathology">
        <title>Genome Sequence Resources of Colletotrichum truncatum, C. plurivorum, C. musicola, and C. sojae: Four Species Pathogenic to Soybean (Glycine max).</title>
        <authorList>
            <person name="Rogerio F."/>
            <person name="Boufleur T.R."/>
            <person name="Ciampi-Guillardi M."/>
            <person name="Sukno S.A."/>
            <person name="Thon M.R."/>
            <person name="Massola Junior N.S."/>
            <person name="Baroncelli R."/>
        </authorList>
    </citation>
    <scope>NUCLEOTIDE SEQUENCE</scope>
    <source>
        <strain evidence="2">LFN0074</strain>
    </source>
</reference>
<feature type="region of interest" description="Disordered" evidence="1">
    <location>
        <begin position="106"/>
        <end position="127"/>
    </location>
</feature>
<comment type="caution">
    <text evidence="2">The sequence shown here is derived from an EMBL/GenBank/DDBJ whole genome shotgun (WGS) entry which is preliminary data.</text>
</comment>
<name>A0A8H6KEZ5_9PEZI</name>
<gene>
    <name evidence="2" type="ORF">CMUS01_07830</name>
</gene>
<evidence type="ECO:0000256" key="1">
    <source>
        <dbReference type="SAM" id="MobiDB-lite"/>
    </source>
</evidence>